<dbReference type="OrthoDB" id="327092at2759"/>
<organism evidence="1 2">
    <name type="scientific">Stentor coeruleus</name>
    <dbReference type="NCBI Taxonomy" id="5963"/>
    <lineage>
        <taxon>Eukaryota</taxon>
        <taxon>Sar</taxon>
        <taxon>Alveolata</taxon>
        <taxon>Ciliophora</taxon>
        <taxon>Postciliodesmatophora</taxon>
        <taxon>Heterotrichea</taxon>
        <taxon>Heterotrichida</taxon>
        <taxon>Stentoridae</taxon>
        <taxon>Stentor</taxon>
    </lineage>
</organism>
<reference evidence="1 2" key="1">
    <citation type="submission" date="2016-11" db="EMBL/GenBank/DDBJ databases">
        <title>The macronuclear genome of Stentor coeruleus: a giant cell with tiny introns.</title>
        <authorList>
            <person name="Slabodnick M."/>
            <person name="Ruby J.G."/>
            <person name="Reiff S.B."/>
            <person name="Swart E.C."/>
            <person name="Gosai S."/>
            <person name="Prabakaran S."/>
            <person name="Witkowska E."/>
            <person name="Larue G.E."/>
            <person name="Fisher S."/>
            <person name="Freeman R.M."/>
            <person name="Gunawardena J."/>
            <person name="Chu W."/>
            <person name="Stover N.A."/>
            <person name="Gregory B.D."/>
            <person name="Nowacki M."/>
            <person name="Derisi J."/>
            <person name="Roy S.W."/>
            <person name="Marshall W.F."/>
            <person name="Sood P."/>
        </authorList>
    </citation>
    <scope>NUCLEOTIDE SEQUENCE [LARGE SCALE GENOMIC DNA]</scope>
    <source>
        <strain evidence="1">WM001</strain>
    </source>
</reference>
<gene>
    <name evidence="1" type="ORF">SteCoe_15362</name>
</gene>
<comment type="caution">
    <text evidence="1">The sequence shown here is derived from an EMBL/GenBank/DDBJ whole genome shotgun (WGS) entry which is preliminary data.</text>
</comment>
<evidence type="ECO:0000313" key="2">
    <source>
        <dbReference type="Proteomes" id="UP000187209"/>
    </source>
</evidence>
<dbReference type="AlphaFoldDB" id="A0A1R2C3N0"/>
<keyword evidence="2" id="KW-1185">Reference proteome</keyword>
<dbReference type="EMBL" id="MPUH01000296">
    <property type="protein sequence ID" value="OMJ83638.1"/>
    <property type="molecule type" value="Genomic_DNA"/>
</dbReference>
<dbReference type="Proteomes" id="UP000187209">
    <property type="component" value="Unassembled WGS sequence"/>
</dbReference>
<name>A0A1R2C3N0_9CILI</name>
<proteinExistence type="predicted"/>
<evidence type="ECO:0000313" key="1">
    <source>
        <dbReference type="EMBL" id="OMJ83638.1"/>
    </source>
</evidence>
<accession>A0A1R2C3N0</accession>
<protein>
    <submittedName>
        <fullName evidence="1">Uncharacterized protein</fullName>
    </submittedName>
</protein>
<sequence length="208" mass="24387">MASNSFTLSGQIPASKDFYMQIRGKIRINPRNITLTSRYRNNDSFEEDYDTALLRVLENSYRKFKKPRYLTRIIEEEKSSLKLDSGSSFILFILRKKHYRDVVPDIELTKYKEVCCDMISKLSNCHEAHFGLAKLLTHEGHYDQSEQHLNIALSEEKYSQMYNMWLGVIKSLSSETKQQALTTKKFCESLIKNLMKSIELYWALMNLS</sequence>